<feature type="transmembrane region" description="Helical" evidence="1">
    <location>
        <begin position="79"/>
        <end position="97"/>
    </location>
</feature>
<dbReference type="PANTHER" id="PTHR18945">
    <property type="entry name" value="NEUROTRANSMITTER GATED ION CHANNEL"/>
    <property type="match status" value="1"/>
</dbReference>
<proteinExistence type="predicted"/>
<dbReference type="AlphaFoldDB" id="A0AA36CT51"/>
<feature type="transmembrane region" description="Helical" evidence="1">
    <location>
        <begin position="109"/>
        <end position="130"/>
    </location>
</feature>
<dbReference type="GO" id="GO:0016020">
    <property type="term" value="C:membrane"/>
    <property type="evidence" value="ECO:0007669"/>
    <property type="project" value="InterPro"/>
</dbReference>
<reference evidence="3" key="1">
    <citation type="submission" date="2023-06" db="EMBL/GenBank/DDBJ databases">
        <authorList>
            <person name="Delattre M."/>
        </authorList>
    </citation>
    <scope>NUCLEOTIDE SEQUENCE</scope>
    <source>
        <strain evidence="3">AF72</strain>
    </source>
</reference>
<evidence type="ECO:0000313" key="4">
    <source>
        <dbReference type="Proteomes" id="UP001177023"/>
    </source>
</evidence>
<gene>
    <name evidence="3" type="ORF">MSPICULIGERA_LOCUS12298</name>
</gene>
<feature type="non-terminal residue" evidence="3">
    <location>
        <position position="1"/>
    </location>
</feature>
<comment type="caution">
    <text evidence="3">The sequence shown here is derived from an EMBL/GenBank/DDBJ whole genome shotgun (WGS) entry which is preliminary data.</text>
</comment>
<dbReference type="InterPro" id="IPR006029">
    <property type="entry name" value="Neurotrans-gated_channel_TM"/>
</dbReference>
<dbReference type="Proteomes" id="UP001177023">
    <property type="component" value="Unassembled WGS sequence"/>
</dbReference>
<dbReference type="CDD" id="cd19051">
    <property type="entry name" value="LGIC_TM_cation"/>
    <property type="match status" value="1"/>
</dbReference>
<dbReference type="Gene3D" id="1.20.58.390">
    <property type="entry name" value="Neurotransmitter-gated ion-channel transmembrane domain"/>
    <property type="match status" value="1"/>
</dbReference>
<sequence>MSPNASSNGEWQCENIIPDIEVWGGANMKMDVIIYNYILQRVPHFYIYVIALPCLILTTLSIIGMFWRPNQKEEQIAKLGIGLTSLVSMTVLLQMVADAIPRTQDFPLLGIYVVVCIAIIGVACVLVLAYPEERSRLKNKDTENFCLK</sequence>
<dbReference type="InterPro" id="IPR036719">
    <property type="entry name" value="Neuro-gated_channel_TM_sf"/>
</dbReference>
<evidence type="ECO:0000259" key="2">
    <source>
        <dbReference type="Pfam" id="PF02932"/>
    </source>
</evidence>
<dbReference type="Pfam" id="PF02932">
    <property type="entry name" value="Neur_chan_memb"/>
    <property type="match status" value="1"/>
</dbReference>
<dbReference type="EMBL" id="CATQJA010002625">
    <property type="protein sequence ID" value="CAJ0573954.1"/>
    <property type="molecule type" value="Genomic_DNA"/>
</dbReference>
<dbReference type="GO" id="GO:0004888">
    <property type="term" value="F:transmembrane signaling receptor activity"/>
    <property type="evidence" value="ECO:0007669"/>
    <property type="project" value="InterPro"/>
</dbReference>
<dbReference type="SUPFAM" id="SSF90112">
    <property type="entry name" value="Neurotransmitter-gated ion-channel transmembrane pore"/>
    <property type="match status" value="1"/>
</dbReference>
<feature type="transmembrane region" description="Helical" evidence="1">
    <location>
        <begin position="45"/>
        <end position="67"/>
    </location>
</feature>
<keyword evidence="1" id="KW-1133">Transmembrane helix</keyword>
<organism evidence="3 4">
    <name type="scientific">Mesorhabditis spiculigera</name>
    <dbReference type="NCBI Taxonomy" id="96644"/>
    <lineage>
        <taxon>Eukaryota</taxon>
        <taxon>Metazoa</taxon>
        <taxon>Ecdysozoa</taxon>
        <taxon>Nematoda</taxon>
        <taxon>Chromadorea</taxon>
        <taxon>Rhabditida</taxon>
        <taxon>Rhabditina</taxon>
        <taxon>Rhabditomorpha</taxon>
        <taxon>Rhabditoidea</taxon>
        <taxon>Rhabditidae</taxon>
        <taxon>Mesorhabditinae</taxon>
        <taxon>Mesorhabditis</taxon>
    </lineage>
</organism>
<name>A0AA36CT51_9BILA</name>
<keyword evidence="1" id="KW-0472">Membrane</keyword>
<dbReference type="InterPro" id="IPR038050">
    <property type="entry name" value="Neuro_actylchol_rec"/>
</dbReference>
<dbReference type="InterPro" id="IPR006201">
    <property type="entry name" value="Neur_channel"/>
</dbReference>
<protein>
    <recommendedName>
        <fullName evidence="2">Neurotransmitter-gated ion-channel transmembrane domain-containing protein</fullName>
    </recommendedName>
</protein>
<dbReference type="GO" id="GO:0005216">
    <property type="term" value="F:monoatomic ion channel activity"/>
    <property type="evidence" value="ECO:0007669"/>
    <property type="project" value="InterPro"/>
</dbReference>
<evidence type="ECO:0000313" key="3">
    <source>
        <dbReference type="EMBL" id="CAJ0573954.1"/>
    </source>
</evidence>
<accession>A0AA36CT51</accession>
<keyword evidence="1" id="KW-0812">Transmembrane</keyword>
<keyword evidence="4" id="KW-1185">Reference proteome</keyword>
<feature type="domain" description="Neurotransmitter-gated ion-channel transmembrane" evidence="2">
    <location>
        <begin position="52"/>
        <end position="134"/>
    </location>
</feature>
<evidence type="ECO:0000256" key="1">
    <source>
        <dbReference type="SAM" id="Phobius"/>
    </source>
</evidence>